<dbReference type="Proteomes" id="UP001558632">
    <property type="component" value="Unassembled WGS sequence"/>
</dbReference>
<evidence type="ECO:0000313" key="1">
    <source>
        <dbReference type="EMBL" id="KAL1246125.1"/>
    </source>
</evidence>
<name>A0ABR3KZK9_TRISP</name>
<proteinExistence type="predicted"/>
<gene>
    <name evidence="1" type="ORF">TSPI_04685</name>
</gene>
<evidence type="ECO:0000313" key="2">
    <source>
        <dbReference type="Proteomes" id="UP001558632"/>
    </source>
</evidence>
<keyword evidence="2" id="KW-1185">Reference proteome</keyword>
<dbReference type="EMBL" id="JBEUSY010000021">
    <property type="protein sequence ID" value="KAL1246125.1"/>
    <property type="molecule type" value="Genomic_DNA"/>
</dbReference>
<protein>
    <submittedName>
        <fullName evidence="1">Uncharacterized protein</fullName>
    </submittedName>
</protein>
<reference evidence="1 2" key="1">
    <citation type="submission" date="2024-07" db="EMBL/GenBank/DDBJ databases">
        <title>Enhanced genomic and transcriptomic resources for Trichinella pseudospiralis and T. spiralis underpin the discovery of pronounced molecular differences between stages and species.</title>
        <authorList>
            <person name="Pasi K.K."/>
            <person name="La Rosa G."/>
            <person name="Gomez-Morales M.A."/>
            <person name="Tosini F."/>
            <person name="Sumanam S."/>
            <person name="Young N.D."/>
            <person name="Chang B.C."/>
            <person name="Robin G.B."/>
        </authorList>
    </citation>
    <scope>NUCLEOTIDE SEQUENCE [LARGE SCALE GENOMIC DNA]</scope>
    <source>
        <strain evidence="1">ISS534</strain>
    </source>
</reference>
<organism evidence="1 2">
    <name type="scientific">Trichinella spiralis</name>
    <name type="common">Trichina worm</name>
    <dbReference type="NCBI Taxonomy" id="6334"/>
    <lineage>
        <taxon>Eukaryota</taxon>
        <taxon>Metazoa</taxon>
        <taxon>Ecdysozoa</taxon>
        <taxon>Nematoda</taxon>
        <taxon>Enoplea</taxon>
        <taxon>Dorylaimia</taxon>
        <taxon>Trichinellida</taxon>
        <taxon>Trichinellidae</taxon>
        <taxon>Trichinella</taxon>
    </lineage>
</organism>
<accession>A0ABR3KZK9</accession>
<sequence length="74" mass="8280">MDRNAEKKREDADTSDLLCRANRGLAAMTTSLAEASRSGECGLQMRRNKSFLERGMCSLAKIVSQQQTSKQRRS</sequence>
<comment type="caution">
    <text evidence="1">The sequence shown here is derived from an EMBL/GenBank/DDBJ whole genome shotgun (WGS) entry which is preliminary data.</text>
</comment>